<evidence type="ECO:0000313" key="1">
    <source>
        <dbReference type="EMBL" id="MDQ0337349.1"/>
    </source>
</evidence>
<name>A0ABU0CLQ9_9BACI</name>
<reference evidence="1 2" key="1">
    <citation type="submission" date="2023-07" db="EMBL/GenBank/DDBJ databases">
        <title>Genomic Encyclopedia of Type Strains, Phase IV (KMG-IV): sequencing the most valuable type-strain genomes for metagenomic binning, comparative biology and taxonomic classification.</title>
        <authorList>
            <person name="Goeker M."/>
        </authorList>
    </citation>
    <scope>NUCLEOTIDE SEQUENCE [LARGE SCALE GENOMIC DNA]</scope>
    <source>
        <strain evidence="1 2">DSM 17740</strain>
    </source>
</reference>
<dbReference type="Proteomes" id="UP001232445">
    <property type="component" value="Unassembled WGS sequence"/>
</dbReference>
<protein>
    <recommendedName>
        <fullName evidence="3">PhiEco32-like amidoligase-type 2 protein</fullName>
    </recommendedName>
</protein>
<dbReference type="EMBL" id="JAUSUQ010000001">
    <property type="protein sequence ID" value="MDQ0337349.1"/>
    <property type="molecule type" value="Genomic_DNA"/>
</dbReference>
<dbReference type="RefSeq" id="WP_307334375.1">
    <property type="nucleotide sequence ID" value="NZ_JAUSUQ010000001.1"/>
</dbReference>
<accession>A0ABU0CLQ9</accession>
<dbReference type="Pfam" id="PF14395">
    <property type="entry name" value="COOH-NH2_lig"/>
    <property type="match status" value="1"/>
</dbReference>
<organism evidence="1 2">
    <name type="scientific">Caldalkalibacillus uzonensis</name>
    <dbReference type="NCBI Taxonomy" id="353224"/>
    <lineage>
        <taxon>Bacteria</taxon>
        <taxon>Bacillati</taxon>
        <taxon>Bacillota</taxon>
        <taxon>Bacilli</taxon>
        <taxon>Bacillales</taxon>
        <taxon>Bacillaceae</taxon>
        <taxon>Caldalkalibacillus</taxon>
    </lineage>
</organism>
<dbReference type="InterPro" id="IPR025681">
    <property type="entry name" value="COOH-NH2_lig"/>
</dbReference>
<keyword evidence="2" id="KW-1185">Reference proteome</keyword>
<gene>
    <name evidence="1" type="ORF">J2S00_000119</name>
</gene>
<proteinExistence type="predicted"/>
<evidence type="ECO:0008006" key="3">
    <source>
        <dbReference type="Google" id="ProtNLM"/>
    </source>
</evidence>
<comment type="caution">
    <text evidence="1">The sequence shown here is derived from an EMBL/GenBank/DDBJ whole genome shotgun (WGS) entry which is preliminary data.</text>
</comment>
<evidence type="ECO:0000313" key="2">
    <source>
        <dbReference type="Proteomes" id="UP001232445"/>
    </source>
</evidence>
<sequence>MNVRVEDLSIPNVTVDLDQVDRYTPGAFELRLYVPPATEAEKDLEQNLLHLNGIPVARDKSHRPKKLLRFAICQWECFGLWQTGKGTEDNKPLLNTQSKERWRFRSLPLNTYTRDVRKARQLALRCLYALGYDLGVVDLGVFPIKPRYRVYRITNHIPASCKEALTRLIDKQRKEFDQHAEPVVGADLEFILRHRNGKYVLASNYLPKQGRVGHDAIWIPGQRNKHPIAELRPKESADPLELFKNIYVCMRLAARKINNPDIHWLAGGKPLKGFPIGGHIHFSGVPLNTRLVRTLDNYITLPLFLFESTTSLSRRPKYGFIGDVREQYHGGFEYRSPPSWLVRPRVTKGVVCLAKVLANDYQNLVWMPLNNPQVQMDFYHGEQDKCRGIVEQLWQELIHRCPSYGSYQEELDQFYQLIESNYRWEEYQDIRKAWRLSPS</sequence>